<protein>
    <submittedName>
        <fullName evidence="2">Uncharacterized protein</fullName>
    </submittedName>
</protein>
<reference evidence="2 3" key="1">
    <citation type="journal article" date="2008" name="Nature">
        <title>The genome of the choanoflagellate Monosiga brevicollis and the origin of metazoans.</title>
        <authorList>
            <consortium name="JGI Sequencing"/>
            <person name="King N."/>
            <person name="Westbrook M.J."/>
            <person name="Young S.L."/>
            <person name="Kuo A."/>
            <person name="Abedin M."/>
            <person name="Chapman J."/>
            <person name="Fairclough S."/>
            <person name="Hellsten U."/>
            <person name="Isogai Y."/>
            <person name="Letunic I."/>
            <person name="Marr M."/>
            <person name="Pincus D."/>
            <person name="Putnam N."/>
            <person name="Rokas A."/>
            <person name="Wright K.J."/>
            <person name="Zuzow R."/>
            <person name="Dirks W."/>
            <person name="Good M."/>
            <person name="Goodstein D."/>
            <person name="Lemons D."/>
            <person name="Li W."/>
            <person name="Lyons J.B."/>
            <person name="Morris A."/>
            <person name="Nichols S."/>
            <person name="Richter D.J."/>
            <person name="Salamov A."/>
            <person name="Bork P."/>
            <person name="Lim W.A."/>
            <person name="Manning G."/>
            <person name="Miller W.T."/>
            <person name="McGinnis W."/>
            <person name="Shapiro H."/>
            <person name="Tjian R."/>
            <person name="Grigoriev I.V."/>
            <person name="Rokhsar D."/>
        </authorList>
    </citation>
    <scope>NUCLEOTIDE SEQUENCE [LARGE SCALE GENOMIC DNA]</scope>
    <source>
        <strain evidence="3">MX1 / ATCC 50154</strain>
    </source>
</reference>
<dbReference type="Proteomes" id="UP000001357">
    <property type="component" value="Unassembled WGS sequence"/>
</dbReference>
<dbReference type="Gene3D" id="3.40.50.1910">
    <property type="match status" value="2"/>
</dbReference>
<dbReference type="OMA" id="NWIGITR"/>
<dbReference type="GO" id="GO:0033263">
    <property type="term" value="C:CORVET complex"/>
    <property type="evidence" value="ECO:0000318"/>
    <property type="project" value="GO_Central"/>
</dbReference>
<evidence type="ECO:0000313" key="3">
    <source>
        <dbReference type="Proteomes" id="UP000001357"/>
    </source>
</evidence>
<dbReference type="SUPFAM" id="SSF56815">
    <property type="entry name" value="Sec1/munc18-like (SM) proteins"/>
    <property type="match status" value="1"/>
</dbReference>
<dbReference type="FunCoup" id="A9UZQ4">
    <property type="interactions" value="1322"/>
</dbReference>
<dbReference type="GO" id="GO:0016192">
    <property type="term" value="P:vesicle-mediated transport"/>
    <property type="evidence" value="ECO:0000318"/>
    <property type="project" value="GO_Central"/>
</dbReference>
<evidence type="ECO:0000313" key="2">
    <source>
        <dbReference type="EMBL" id="EDQ89272.1"/>
    </source>
</evidence>
<dbReference type="Pfam" id="PF00995">
    <property type="entry name" value="Sec1"/>
    <property type="match status" value="1"/>
</dbReference>
<dbReference type="STRING" id="81824.A9UZQ4"/>
<dbReference type="InterPro" id="IPR036045">
    <property type="entry name" value="Sec1-like_sf"/>
</dbReference>
<dbReference type="GeneID" id="5891065"/>
<dbReference type="eggNOG" id="KOG1302">
    <property type="taxonomic scope" value="Eukaryota"/>
</dbReference>
<dbReference type="InterPro" id="IPR001619">
    <property type="entry name" value="Sec1-like"/>
</dbReference>
<dbReference type="GO" id="GO:0005764">
    <property type="term" value="C:lysosome"/>
    <property type="evidence" value="ECO:0000318"/>
    <property type="project" value="GO_Central"/>
</dbReference>
<organism evidence="2 3">
    <name type="scientific">Monosiga brevicollis</name>
    <name type="common">Choanoflagellate</name>
    <dbReference type="NCBI Taxonomy" id="81824"/>
    <lineage>
        <taxon>Eukaryota</taxon>
        <taxon>Choanoflagellata</taxon>
        <taxon>Craspedida</taxon>
        <taxon>Salpingoecidae</taxon>
        <taxon>Monosiga</taxon>
    </lineage>
</organism>
<dbReference type="RefSeq" id="XP_001745848.1">
    <property type="nucleotide sequence ID" value="XM_001745796.1"/>
</dbReference>
<dbReference type="InterPro" id="IPR027482">
    <property type="entry name" value="Sec1-like_dom2"/>
</dbReference>
<name>A9UZQ4_MONBE</name>
<proteinExistence type="inferred from homology"/>
<dbReference type="InterPro" id="IPR043154">
    <property type="entry name" value="Sec-1-like_dom1"/>
</dbReference>
<dbReference type="GO" id="GO:0006886">
    <property type="term" value="P:intracellular protein transport"/>
    <property type="evidence" value="ECO:0000318"/>
    <property type="project" value="GO_Central"/>
</dbReference>
<accession>A9UZQ4</accession>
<dbReference type="PANTHER" id="PTHR11679">
    <property type="entry name" value="VESICLE PROTEIN SORTING-ASSOCIATED"/>
    <property type="match status" value="1"/>
</dbReference>
<dbReference type="Gene3D" id="3.90.830.10">
    <property type="entry name" value="Syntaxin Binding Protein 1, Chain A, domain 2"/>
    <property type="match status" value="1"/>
</dbReference>
<sequence>MDGGNNPARNPFAHLSAGAINLAYVHRVIKNELAVILAEAGPEISLYLDPPILAKIQKFMGASELKQRGVVSFHPMDPTVRELVEGCAPSAVFIVRPIPRIVEQIANIIKSESRGNPPEFTVVFLPTKSLECEEHLRQDGVLGSIKRITSWNANLIPLDGDLLTMDEPSAFYDFHVQQDVSPLFMTAKSIMSLQMIYGLIPRVTAFGPAGKRVAGILKRLNRELDRPPMVTPEISHAVIFDRSVDLVTMMCTQMTYEGALDELYGIDLGVAQVPRRVFPDVPTDKRTNPLFRDVRDQEWMRAASTLAKRMKSYATESEDARRNVRSNDLKKMRQVSSRLAFLQAEQESIAIHGALMQDVKANLDTDEFAERWHLEMSMVRSEVGDKYHELIEQYLYGLDPTCRSDVDAPQTLRSDFHKTMFRTMRLMCLQSLVNGGLKKTLEQYKRDFVNIFGFRHLLTLENLLQAGLLKPHTGKTWPQLAKAFNLYMENVGEGFDDISFSYCGYCPLSTRLIDLMARQGKEAERSMGEALKLACPASPTILDEQQTLPAGLKQQEPVGSTSAAGERANKPVTLVVFVGGCTVAELSTLRYLGQQHERDYVVLTTDVTTGDRFLSQLDGLEGRA</sequence>
<dbReference type="InParanoid" id="A9UZQ4"/>
<dbReference type="EMBL" id="CH991551">
    <property type="protein sequence ID" value="EDQ89272.1"/>
    <property type="molecule type" value="Genomic_DNA"/>
</dbReference>
<comment type="similarity">
    <text evidence="1">Belongs to the STXBP/unc-18/SEC1 family.</text>
</comment>
<dbReference type="KEGG" id="mbr:MONBRDRAFT_32472"/>
<dbReference type="AlphaFoldDB" id="A9UZQ4"/>
<gene>
    <name evidence="2" type="ORF">MONBRDRAFT_32472</name>
</gene>
<evidence type="ECO:0000256" key="1">
    <source>
        <dbReference type="ARBA" id="ARBA00009884"/>
    </source>
</evidence>
<dbReference type="InterPro" id="IPR043127">
    <property type="entry name" value="Sec-1-like_dom3a"/>
</dbReference>
<dbReference type="Gene3D" id="3.40.50.2060">
    <property type="match status" value="1"/>
</dbReference>
<keyword evidence="3" id="KW-1185">Reference proteome</keyword>